<proteinExistence type="predicted"/>
<comment type="caution">
    <text evidence="2">The sequence shown here is derived from an EMBL/GenBank/DDBJ whole genome shotgun (WGS) entry which is preliminary data.</text>
</comment>
<accession>A0A562SM32</accession>
<feature type="transmembrane region" description="Helical" evidence="1">
    <location>
        <begin position="41"/>
        <end position="66"/>
    </location>
</feature>
<keyword evidence="1" id="KW-1133">Transmembrane helix</keyword>
<dbReference type="Pfam" id="PF07098">
    <property type="entry name" value="DUF1360"/>
    <property type="match status" value="1"/>
</dbReference>
<dbReference type="OrthoDB" id="123391at2"/>
<gene>
    <name evidence="2" type="ORF">LX66_4979</name>
</gene>
<dbReference type="AlphaFoldDB" id="A0A562SM32"/>
<sequence>MHSYYFLLCVLAAWRITHLLQAEDGPFDLVFLLRKKAGAGFFGNLLDCFYCLSIWVALPFAIWLGISWQERLLLWPAISGAAILLERITSREIINH</sequence>
<reference evidence="2 3" key="1">
    <citation type="journal article" date="2013" name="Stand. Genomic Sci.">
        <title>Genomic Encyclopedia of Type Strains, Phase I: The one thousand microbial genomes (KMG-I) project.</title>
        <authorList>
            <person name="Kyrpides N.C."/>
            <person name="Woyke T."/>
            <person name="Eisen J.A."/>
            <person name="Garrity G."/>
            <person name="Lilburn T.G."/>
            <person name="Beck B.J."/>
            <person name="Whitman W.B."/>
            <person name="Hugenholtz P."/>
            <person name="Klenk H.P."/>
        </authorList>
    </citation>
    <scope>NUCLEOTIDE SEQUENCE [LARGE SCALE GENOMIC DNA]</scope>
    <source>
        <strain evidence="2 3">DSM 13484</strain>
    </source>
</reference>
<evidence type="ECO:0000256" key="1">
    <source>
        <dbReference type="SAM" id="Phobius"/>
    </source>
</evidence>
<keyword evidence="1" id="KW-0812">Transmembrane</keyword>
<dbReference type="EMBL" id="VLLG01000006">
    <property type="protein sequence ID" value="TWI82407.1"/>
    <property type="molecule type" value="Genomic_DNA"/>
</dbReference>
<dbReference type="InterPro" id="IPR010773">
    <property type="entry name" value="Mycophage_PG1_Gp7"/>
</dbReference>
<keyword evidence="3" id="KW-1185">Reference proteome</keyword>
<evidence type="ECO:0000313" key="3">
    <source>
        <dbReference type="Proteomes" id="UP000316778"/>
    </source>
</evidence>
<name>A0A562SM32_CHIJA</name>
<dbReference type="Proteomes" id="UP000316778">
    <property type="component" value="Unassembled WGS sequence"/>
</dbReference>
<protein>
    <submittedName>
        <fullName evidence="2">Uncharacterized protein DUF1360</fullName>
    </submittedName>
</protein>
<organism evidence="2 3">
    <name type="scientific">Chitinophaga japonensis</name>
    <name type="common">Flexibacter japonensis</name>
    <dbReference type="NCBI Taxonomy" id="104662"/>
    <lineage>
        <taxon>Bacteria</taxon>
        <taxon>Pseudomonadati</taxon>
        <taxon>Bacteroidota</taxon>
        <taxon>Chitinophagia</taxon>
        <taxon>Chitinophagales</taxon>
        <taxon>Chitinophagaceae</taxon>
        <taxon>Chitinophaga</taxon>
    </lineage>
</organism>
<dbReference type="RefSeq" id="WP_145718473.1">
    <property type="nucleotide sequence ID" value="NZ_BAAAFY010000006.1"/>
</dbReference>
<evidence type="ECO:0000313" key="2">
    <source>
        <dbReference type="EMBL" id="TWI82407.1"/>
    </source>
</evidence>
<keyword evidence="1" id="KW-0472">Membrane</keyword>